<feature type="domain" description="DUF287" evidence="2">
    <location>
        <begin position="315"/>
        <end position="365"/>
    </location>
</feature>
<dbReference type="RefSeq" id="XP_019085626.1">
    <property type="nucleotide sequence ID" value="XM_019230081.1"/>
</dbReference>
<keyword evidence="4" id="KW-1185">Reference proteome</keyword>
<dbReference type="PANTHER" id="PTHR48449">
    <property type="entry name" value="DUF1985 DOMAIN-CONTAINING PROTEIN"/>
    <property type="match status" value="1"/>
</dbReference>
<dbReference type="GeneID" id="104772865"/>
<dbReference type="InterPro" id="IPR005048">
    <property type="entry name" value="DUF287"/>
</dbReference>
<accession>A0ABM0Y588</accession>
<feature type="region of interest" description="Disordered" evidence="1">
    <location>
        <begin position="431"/>
        <end position="463"/>
    </location>
</feature>
<evidence type="ECO:0000313" key="5">
    <source>
        <dbReference type="RefSeq" id="XP_010495727.1"/>
    </source>
</evidence>
<reference evidence="4" key="2">
    <citation type="journal article" date="2014" name="Nat. Commun.">
        <title>The emerging biofuel crop Camelina sativa retains a highly undifferentiated hexaploid genome structure.</title>
        <authorList>
            <person name="Kagale S."/>
            <person name="Koh C."/>
            <person name="Nixon J."/>
            <person name="Bollina V."/>
            <person name="Clarke W.E."/>
            <person name="Tuteja R."/>
            <person name="Spillane C."/>
            <person name="Robinson S.J."/>
            <person name="Links M.G."/>
            <person name="Clarke C."/>
            <person name="Higgins E.E."/>
            <person name="Huebert T."/>
            <person name="Sharpe A.G."/>
            <person name="Parkin I.A."/>
        </authorList>
    </citation>
    <scope>NUCLEOTIDE SEQUENCE [LARGE SCALE GENOMIC DNA]</scope>
    <source>
        <strain evidence="4">r\DH55</strain>
    </source>
</reference>
<proteinExistence type="predicted"/>
<gene>
    <name evidence="5" type="primary">LOC104772865</name>
    <name evidence="6" type="synonym">LOC109126490</name>
</gene>
<feature type="domain" description="DUF1985" evidence="3">
    <location>
        <begin position="91"/>
        <end position="229"/>
    </location>
</feature>
<protein>
    <submittedName>
        <fullName evidence="5 6">Uncharacterized protein At3g43530-like</fullName>
    </submittedName>
</protein>
<reference evidence="5 6" key="3">
    <citation type="submission" date="2025-05" db="UniProtKB">
        <authorList>
            <consortium name="RefSeq"/>
        </authorList>
    </citation>
    <scope>IDENTIFICATION</scope>
    <source>
        <tissue evidence="5 6">Leaf</tissue>
    </source>
</reference>
<organism evidence="4 5">
    <name type="scientific">Camelina sativa</name>
    <name type="common">False flax</name>
    <name type="synonym">Myagrum sativum</name>
    <dbReference type="NCBI Taxonomy" id="90675"/>
    <lineage>
        <taxon>Eukaryota</taxon>
        <taxon>Viridiplantae</taxon>
        <taxon>Streptophyta</taxon>
        <taxon>Embryophyta</taxon>
        <taxon>Tracheophyta</taxon>
        <taxon>Spermatophyta</taxon>
        <taxon>Magnoliopsida</taxon>
        <taxon>eudicotyledons</taxon>
        <taxon>Gunneridae</taxon>
        <taxon>Pentapetalae</taxon>
        <taxon>rosids</taxon>
        <taxon>malvids</taxon>
        <taxon>Brassicales</taxon>
        <taxon>Brassicaceae</taxon>
        <taxon>Camelineae</taxon>
        <taxon>Camelina</taxon>
    </lineage>
</organism>
<reference evidence="4" key="1">
    <citation type="journal article" date="1997" name="Nucleic Acids Res.">
        <title>tRNAscan-SE: a program for improved detection of transfer RNA genes in genomic sequence.</title>
        <authorList>
            <person name="Lowe T.M."/>
            <person name="Eddy S.R."/>
        </authorList>
    </citation>
    <scope>NUCLEOTIDE SEQUENCE [LARGE SCALE GENOMIC DNA]</scope>
    <source>
        <strain evidence="4">r\DH55</strain>
    </source>
</reference>
<evidence type="ECO:0000313" key="6">
    <source>
        <dbReference type="RefSeq" id="XP_019085626.1"/>
    </source>
</evidence>
<dbReference type="RefSeq" id="XP_010495727.1">
    <property type="nucleotide sequence ID" value="XM_010497425.2"/>
</dbReference>
<evidence type="ECO:0000256" key="1">
    <source>
        <dbReference type="SAM" id="MobiDB-lite"/>
    </source>
</evidence>
<evidence type="ECO:0000259" key="3">
    <source>
        <dbReference type="Pfam" id="PF09331"/>
    </source>
</evidence>
<dbReference type="PANTHER" id="PTHR48449:SF1">
    <property type="entry name" value="DUF1985 DOMAIN-CONTAINING PROTEIN"/>
    <property type="match status" value="1"/>
</dbReference>
<dbReference type="Proteomes" id="UP000694864">
    <property type="component" value="Chromosome 20"/>
</dbReference>
<evidence type="ECO:0000313" key="4">
    <source>
        <dbReference type="Proteomes" id="UP000694864"/>
    </source>
</evidence>
<sequence length="463" mass="53402">MEHEEDNDASESEETEAMKPLGMHFEPSQYNKKIKLSTRCHIFETLKTLDKLEHPLTSSERDWFENHPQFKHIFHMPREPNHKLMGMWMLLLRTAKIEKKKEAWFVVNGVPIRYGLREHALMSGLDCRCYPLDYKEAGGTVFRRKYFLRKKKITLEDVRRHLLVMQPDRTRDRLKMAVLYFLGSIIAGYTKDSGRDAMGIDDFVVSAVNDLGFCVSFPWGRLSFENMLEEISHTMSHFNGVVVKENALWPVPGFCIPLEFLLFEAVPILANTYVDQIPEADASCPRMCRRKFKRTGQKGFPLKNIGDTLGTTTAIASVIPHNDEEIPLLDLIMEEAEEEDTHDVVVANWMWRLRRGLPVLLEEMYTADVATRSGQNDANEEIVANEQPREDTVELVDLLRTMKQDMKTQFDNISAKIDGLEKRIEPLEVYVKEQEKPKAPVADEQPSTSQEGGRGTKRKRSKK</sequence>
<evidence type="ECO:0000259" key="2">
    <source>
        <dbReference type="Pfam" id="PF03384"/>
    </source>
</evidence>
<dbReference type="Pfam" id="PF09331">
    <property type="entry name" value="DUF1985"/>
    <property type="match status" value="1"/>
</dbReference>
<dbReference type="InterPro" id="IPR015410">
    <property type="entry name" value="DUF1985"/>
</dbReference>
<dbReference type="Pfam" id="PF03384">
    <property type="entry name" value="DUF287"/>
    <property type="match status" value="1"/>
</dbReference>
<dbReference type="GeneID" id="109126490"/>
<dbReference type="Proteomes" id="UP000694864">
    <property type="component" value="Chromosome 9"/>
</dbReference>
<name>A0ABM0Y588_CAMSA</name>